<dbReference type="Gramene" id="Pp3c25_12370V3.1">
    <property type="protein sequence ID" value="Pp3c25_12370V3.1"/>
    <property type="gene ID" value="Pp3c25_12370"/>
</dbReference>
<feature type="region of interest" description="Disordered" evidence="1">
    <location>
        <begin position="64"/>
        <end position="139"/>
    </location>
</feature>
<sequence length="281" mass="30650">MTSGKIDADSSMHFGIRKREIGSGWTSALRYPPPIIIHTYSPEVIHSKPDDFMSLVQKLTGSSDTRLRLKRSPCENDKPVALKDASTNLERQRSLAMNGSGSASSSDDSALLVVGSSRSRKGIKQSASPKSPLDSPFGFDHSKTAFPNLNIPLLPNTQVKTEPVFSFNDNEFFNVMADFMHQSSAPRTATMPLSGRPPVQEMGAPFNTTSLQLPDFLSTNLVPSVADPSPGLSQSYLDCLTAPASSYQMPYQCQRYSGEYLPFPDVSTISSLENIQAFMLS</sequence>
<evidence type="ECO:0000313" key="4">
    <source>
        <dbReference type="EnsemblPlants" id="Pp3c25_12370V3.1"/>
    </source>
</evidence>
<dbReference type="EMBL" id="ABEU02000025">
    <property type="protein sequence ID" value="PNR27728.1"/>
    <property type="molecule type" value="Genomic_DNA"/>
</dbReference>
<reference evidence="3 5" key="2">
    <citation type="journal article" date="2018" name="Plant J.">
        <title>The Physcomitrella patens chromosome-scale assembly reveals moss genome structure and evolution.</title>
        <authorList>
            <person name="Lang D."/>
            <person name="Ullrich K.K."/>
            <person name="Murat F."/>
            <person name="Fuchs J."/>
            <person name="Jenkins J."/>
            <person name="Haas F.B."/>
            <person name="Piednoel M."/>
            <person name="Gundlach H."/>
            <person name="Van Bel M."/>
            <person name="Meyberg R."/>
            <person name="Vives C."/>
            <person name="Morata J."/>
            <person name="Symeonidi A."/>
            <person name="Hiss M."/>
            <person name="Muchero W."/>
            <person name="Kamisugi Y."/>
            <person name="Saleh O."/>
            <person name="Blanc G."/>
            <person name="Decker E.L."/>
            <person name="van Gessel N."/>
            <person name="Grimwood J."/>
            <person name="Hayes R.D."/>
            <person name="Graham S.W."/>
            <person name="Gunter L.E."/>
            <person name="McDaniel S.F."/>
            <person name="Hoernstein S.N.W."/>
            <person name="Larsson A."/>
            <person name="Li F.W."/>
            <person name="Perroud P.F."/>
            <person name="Phillips J."/>
            <person name="Ranjan P."/>
            <person name="Rokshar D.S."/>
            <person name="Rothfels C.J."/>
            <person name="Schneider L."/>
            <person name="Shu S."/>
            <person name="Stevenson D.W."/>
            <person name="Thummler F."/>
            <person name="Tillich M."/>
            <person name="Villarreal Aguilar J.C."/>
            <person name="Widiez T."/>
            <person name="Wong G.K."/>
            <person name="Wymore A."/>
            <person name="Zhang Y."/>
            <person name="Zimmer A.D."/>
            <person name="Quatrano R.S."/>
            <person name="Mayer K.F.X."/>
            <person name="Goodstein D."/>
            <person name="Casacuberta J.M."/>
            <person name="Vandepoele K."/>
            <person name="Reski R."/>
            <person name="Cuming A.C."/>
            <person name="Tuskan G.A."/>
            <person name="Maumus F."/>
            <person name="Salse J."/>
            <person name="Schmutz J."/>
            <person name="Rensing S.A."/>
        </authorList>
    </citation>
    <scope>NUCLEOTIDE SEQUENCE [LARGE SCALE GENOMIC DNA]</scope>
    <source>
        <strain evidence="4 5">cv. Gransden 2004</strain>
    </source>
</reference>
<evidence type="ECO:0000313" key="3">
    <source>
        <dbReference type="EMBL" id="PNR27728.1"/>
    </source>
</evidence>
<dbReference type="PaxDb" id="3218-PP1S57_102V6.1"/>
<evidence type="ECO:0000313" key="5">
    <source>
        <dbReference type="Proteomes" id="UP000006727"/>
    </source>
</evidence>
<dbReference type="EnsemblPlants" id="Pp3c25_12370V3.1">
    <property type="protein sequence ID" value="Pp3c25_12370V3.1"/>
    <property type="gene ID" value="Pp3c25_12370"/>
</dbReference>
<organism evidence="3">
    <name type="scientific">Physcomitrium patens</name>
    <name type="common">Spreading-leaved earth moss</name>
    <name type="synonym">Physcomitrella patens</name>
    <dbReference type="NCBI Taxonomy" id="3218"/>
    <lineage>
        <taxon>Eukaryota</taxon>
        <taxon>Viridiplantae</taxon>
        <taxon>Streptophyta</taxon>
        <taxon>Embryophyta</taxon>
        <taxon>Bryophyta</taxon>
        <taxon>Bryophytina</taxon>
        <taxon>Bryopsida</taxon>
        <taxon>Funariidae</taxon>
        <taxon>Funariales</taxon>
        <taxon>Funariaceae</taxon>
        <taxon>Physcomitrium</taxon>
    </lineage>
</organism>
<proteinExistence type="predicted"/>
<dbReference type="PANTHER" id="PTHR33143:SF6">
    <property type="entry name" value="OS08G0102900 PROTEIN"/>
    <property type="match status" value="1"/>
</dbReference>
<protein>
    <recommendedName>
        <fullName evidence="2">VQ domain-containing protein</fullName>
    </recommendedName>
</protein>
<reference evidence="3 5" key="1">
    <citation type="journal article" date="2008" name="Science">
        <title>The Physcomitrella genome reveals evolutionary insights into the conquest of land by plants.</title>
        <authorList>
            <person name="Rensing S."/>
            <person name="Lang D."/>
            <person name="Zimmer A."/>
            <person name="Terry A."/>
            <person name="Salamov A."/>
            <person name="Shapiro H."/>
            <person name="Nishiyama T."/>
            <person name="Perroud P.-F."/>
            <person name="Lindquist E."/>
            <person name="Kamisugi Y."/>
            <person name="Tanahashi T."/>
            <person name="Sakakibara K."/>
            <person name="Fujita T."/>
            <person name="Oishi K."/>
            <person name="Shin-I T."/>
            <person name="Kuroki Y."/>
            <person name="Toyoda A."/>
            <person name="Suzuki Y."/>
            <person name="Hashimoto A."/>
            <person name="Yamaguchi K."/>
            <person name="Sugano A."/>
            <person name="Kohara Y."/>
            <person name="Fujiyama A."/>
            <person name="Anterola A."/>
            <person name="Aoki S."/>
            <person name="Ashton N."/>
            <person name="Barbazuk W.B."/>
            <person name="Barker E."/>
            <person name="Bennetzen J."/>
            <person name="Bezanilla M."/>
            <person name="Blankenship R."/>
            <person name="Cho S.H."/>
            <person name="Dutcher S."/>
            <person name="Estelle M."/>
            <person name="Fawcett J.A."/>
            <person name="Gundlach H."/>
            <person name="Hanada K."/>
            <person name="Heyl A."/>
            <person name="Hicks K.A."/>
            <person name="Hugh J."/>
            <person name="Lohr M."/>
            <person name="Mayer K."/>
            <person name="Melkozernov A."/>
            <person name="Murata T."/>
            <person name="Nelson D."/>
            <person name="Pils B."/>
            <person name="Prigge M."/>
            <person name="Reiss B."/>
            <person name="Renner T."/>
            <person name="Rombauts S."/>
            <person name="Rushton P."/>
            <person name="Sanderfoot A."/>
            <person name="Schween G."/>
            <person name="Shiu S.-H."/>
            <person name="Stueber K."/>
            <person name="Theodoulou F.L."/>
            <person name="Tu H."/>
            <person name="Van de Peer Y."/>
            <person name="Verrier P.J."/>
            <person name="Waters E."/>
            <person name="Wood A."/>
            <person name="Yang L."/>
            <person name="Cove D."/>
            <person name="Cuming A."/>
            <person name="Hasebe M."/>
            <person name="Lucas S."/>
            <person name="Mishler D.B."/>
            <person name="Reski R."/>
            <person name="Grigoriev I."/>
            <person name="Quatrano R.S."/>
            <person name="Boore J.L."/>
        </authorList>
    </citation>
    <scope>NUCLEOTIDE SEQUENCE [LARGE SCALE GENOMIC DNA]</scope>
    <source>
        <strain evidence="4 5">cv. Gransden 2004</strain>
    </source>
</reference>
<dbReference type="InterPro" id="IPR008889">
    <property type="entry name" value="VQ"/>
</dbReference>
<name>A0A2K1IEM2_PHYPA</name>
<feature type="domain" description="VQ" evidence="2">
    <location>
        <begin position="39"/>
        <end position="65"/>
    </location>
</feature>
<dbReference type="GO" id="GO:0005634">
    <property type="term" value="C:nucleus"/>
    <property type="evidence" value="ECO:0000318"/>
    <property type="project" value="GO_Central"/>
</dbReference>
<feature type="compositionally biased region" description="Low complexity" evidence="1">
    <location>
        <begin position="100"/>
        <end position="117"/>
    </location>
</feature>
<feature type="compositionally biased region" description="Polar residues" evidence="1">
    <location>
        <begin position="85"/>
        <end position="99"/>
    </location>
</feature>
<gene>
    <name evidence="3" type="ORF">PHYPA_029880</name>
</gene>
<dbReference type="Proteomes" id="UP000006727">
    <property type="component" value="Chromosome 25"/>
</dbReference>
<evidence type="ECO:0000259" key="2">
    <source>
        <dbReference type="Pfam" id="PF05678"/>
    </source>
</evidence>
<dbReference type="InParanoid" id="A0A2K1IEM2"/>
<evidence type="ECO:0000256" key="1">
    <source>
        <dbReference type="SAM" id="MobiDB-lite"/>
    </source>
</evidence>
<dbReference type="Pfam" id="PF05678">
    <property type="entry name" value="VQ"/>
    <property type="match status" value="1"/>
</dbReference>
<accession>A0A2K1IEM2</accession>
<dbReference type="AlphaFoldDB" id="A0A2K1IEM2"/>
<dbReference type="PANTHER" id="PTHR33143">
    <property type="entry name" value="F16F4.1 PROTEIN-RELATED"/>
    <property type="match status" value="1"/>
</dbReference>
<dbReference type="InterPro" id="IPR039607">
    <property type="entry name" value="VQ_8/17/18/20/21/25"/>
</dbReference>
<reference evidence="4" key="3">
    <citation type="submission" date="2020-12" db="UniProtKB">
        <authorList>
            <consortium name="EnsemblPlants"/>
        </authorList>
    </citation>
    <scope>IDENTIFICATION</scope>
</reference>
<feature type="compositionally biased region" description="Basic and acidic residues" evidence="1">
    <location>
        <begin position="72"/>
        <end position="81"/>
    </location>
</feature>
<keyword evidence="5" id="KW-1185">Reference proteome</keyword>